<gene>
    <name evidence="2" type="ORF">TCNE_LOCUS9968</name>
</gene>
<reference evidence="2 3" key="2">
    <citation type="submission" date="2018-11" db="EMBL/GenBank/DDBJ databases">
        <authorList>
            <consortium name="Pathogen Informatics"/>
        </authorList>
    </citation>
    <scope>NUCLEOTIDE SEQUENCE [LARGE SCALE GENOMIC DNA]</scope>
</reference>
<evidence type="ECO:0000313" key="4">
    <source>
        <dbReference type="WBParaSite" id="TCNE_0000996801-mRNA-1"/>
    </source>
</evidence>
<evidence type="ECO:0000313" key="3">
    <source>
        <dbReference type="Proteomes" id="UP000050794"/>
    </source>
</evidence>
<accession>A0A183UN98</accession>
<evidence type="ECO:0000313" key="2">
    <source>
        <dbReference type="EMBL" id="VDM41289.1"/>
    </source>
</evidence>
<organism evidence="3 4">
    <name type="scientific">Toxocara canis</name>
    <name type="common">Canine roundworm</name>
    <dbReference type="NCBI Taxonomy" id="6265"/>
    <lineage>
        <taxon>Eukaryota</taxon>
        <taxon>Metazoa</taxon>
        <taxon>Ecdysozoa</taxon>
        <taxon>Nematoda</taxon>
        <taxon>Chromadorea</taxon>
        <taxon>Rhabditida</taxon>
        <taxon>Spirurina</taxon>
        <taxon>Ascaridomorpha</taxon>
        <taxon>Ascaridoidea</taxon>
        <taxon>Toxocaridae</taxon>
        <taxon>Toxocara</taxon>
    </lineage>
</organism>
<dbReference type="WBParaSite" id="TCNE_0000996801-mRNA-1">
    <property type="protein sequence ID" value="TCNE_0000996801-mRNA-1"/>
    <property type="gene ID" value="TCNE_0000996801"/>
</dbReference>
<dbReference type="AlphaFoldDB" id="A0A183UN98"/>
<proteinExistence type="predicted"/>
<feature type="region of interest" description="Disordered" evidence="1">
    <location>
        <begin position="1"/>
        <end position="23"/>
    </location>
</feature>
<dbReference type="EMBL" id="UYWY01020343">
    <property type="protein sequence ID" value="VDM41289.1"/>
    <property type="molecule type" value="Genomic_DNA"/>
</dbReference>
<name>A0A183UN98_TOXCA</name>
<evidence type="ECO:0000256" key="1">
    <source>
        <dbReference type="SAM" id="MobiDB-lite"/>
    </source>
</evidence>
<dbReference type="Proteomes" id="UP000050794">
    <property type="component" value="Unassembled WGS sequence"/>
</dbReference>
<protein>
    <submittedName>
        <fullName evidence="4">Bac_transf domain-containing protein</fullName>
    </submittedName>
</protein>
<keyword evidence="3" id="KW-1185">Reference proteome</keyword>
<sequence length="98" mass="10713">MIRQFGEMNPRLATRPGVKSRSQQLRASSLVPGAFVPILHTLSIGGKNDSLGVSSKYGPPTKKQYNIYSAAIETAKLVDDLVALWFAITLRVVARSKQ</sequence>
<reference evidence="4" key="1">
    <citation type="submission" date="2016-06" db="UniProtKB">
        <authorList>
            <consortium name="WormBaseParasite"/>
        </authorList>
    </citation>
    <scope>IDENTIFICATION</scope>
</reference>